<name>A0A518E2W9_9BACT</name>
<proteinExistence type="predicted"/>
<protein>
    <submittedName>
        <fullName evidence="3">Uncharacterized protein</fullName>
    </submittedName>
</protein>
<feature type="transmembrane region" description="Helical" evidence="2">
    <location>
        <begin position="189"/>
        <end position="212"/>
    </location>
</feature>
<reference evidence="3 4" key="1">
    <citation type="submission" date="2019-02" db="EMBL/GenBank/DDBJ databases">
        <title>Deep-cultivation of Planctomycetes and their phenomic and genomic characterization uncovers novel biology.</title>
        <authorList>
            <person name="Wiegand S."/>
            <person name="Jogler M."/>
            <person name="Boedeker C."/>
            <person name="Pinto D."/>
            <person name="Vollmers J."/>
            <person name="Rivas-Marin E."/>
            <person name="Kohn T."/>
            <person name="Peeters S.H."/>
            <person name="Heuer A."/>
            <person name="Rast P."/>
            <person name="Oberbeckmann S."/>
            <person name="Bunk B."/>
            <person name="Jeske O."/>
            <person name="Meyerdierks A."/>
            <person name="Storesund J.E."/>
            <person name="Kallscheuer N."/>
            <person name="Luecker S."/>
            <person name="Lage O.M."/>
            <person name="Pohl T."/>
            <person name="Merkel B.J."/>
            <person name="Hornburger P."/>
            <person name="Mueller R.-W."/>
            <person name="Bruemmer F."/>
            <person name="Labrenz M."/>
            <person name="Spormann A.M."/>
            <person name="Op den Camp H."/>
            <person name="Overmann J."/>
            <person name="Amann R."/>
            <person name="Jetten M.S.M."/>
            <person name="Mascher T."/>
            <person name="Medema M.H."/>
            <person name="Devos D.P."/>
            <person name="Kaster A.-K."/>
            <person name="Ovreas L."/>
            <person name="Rohde M."/>
            <person name="Galperin M.Y."/>
            <person name="Jogler C."/>
        </authorList>
    </citation>
    <scope>NUCLEOTIDE SEQUENCE [LARGE SCALE GENOMIC DNA]</scope>
    <source>
        <strain evidence="3 4">Pla85_3_4</strain>
    </source>
</reference>
<dbReference type="EMBL" id="CP036433">
    <property type="protein sequence ID" value="QDU98427.1"/>
    <property type="molecule type" value="Genomic_DNA"/>
</dbReference>
<keyword evidence="2" id="KW-0812">Transmembrane</keyword>
<keyword evidence="2" id="KW-1133">Transmembrane helix</keyword>
<keyword evidence="2" id="KW-0472">Membrane</keyword>
<keyword evidence="4" id="KW-1185">Reference proteome</keyword>
<feature type="region of interest" description="Disordered" evidence="1">
    <location>
        <begin position="1"/>
        <end position="25"/>
    </location>
</feature>
<feature type="transmembrane region" description="Helical" evidence="2">
    <location>
        <begin position="33"/>
        <end position="53"/>
    </location>
</feature>
<evidence type="ECO:0000313" key="4">
    <source>
        <dbReference type="Proteomes" id="UP000317648"/>
    </source>
</evidence>
<dbReference type="AlphaFoldDB" id="A0A518E2W9"/>
<accession>A0A518E2W9</accession>
<feature type="transmembrane region" description="Helical" evidence="2">
    <location>
        <begin position="97"/>
        <end position="120"/>
    </location>
</feature>
<dbReference type="KEGG" id="lcre:Pla8534_62950"/>
<organism evidence="3 4">
    <name type="scientific">Lignipirellula cremea</name>
    <dbReference type="NCBI Taxonomy" id="2528010"/>
    <lineage>
        <taxon>Bacteria</taxon>
        <taxon>Pseudomonadati</taxon>
        <taxon>Planctomycetota</taxon>
        <taxon>Planctomycetia</taxon>
        <taxon>Pirellulales</taxon>
        <taxon>Pirellulaceae</taxon>
        <taxon>Lignipirellula</taxon>
    </lineage>
</organism>
<evidence type="ECO:0000256" key="1">
    <source>
        <dbReference type="SAM" id="MobiDB-lite"/>
    </source>
</evidence>
<dbReference type="RefSeq" id="WP_145057672.1">
    <property type="nucleotide sequence ID" value="NZ_CP036433.1"/>
</dbReference>
<gene>
    <name evidence="3" type="ORF">Pla8534_62950</name>
</gene>
<evidence type="ECO:0000256" key="2">
    <source>
        <dbReference type="SAM" id="Phobius"/>
    </source>
</evidence>
<dbReference type="Proteomes" id="UP000317648">
    <property type="component" value="Chromosome"/>
</dbReference>
<feature type="transmembrane region" description="Helical" evidence="2">
    <location>
        <begin position="132"/>
        <end position="153"/>
    </location>
</feature>
<sequence>MNEFPPSNPYGAPQAPVPGEPVGAQRPERTTGLTIICVIGILLGLFGLFSGAMKIVNGLFGAQMQQAMGGMNVGLDPKLAKVQEEMQAALIEATGKFMILNVLLGVCQFALCAVLLFAAFKLLGLNPTGRSLFLGVSIALLFYETAWLVVFIVQQLSVADVMTEFMPKLMPAPPQGAANGPNPEEFGRMIAWVSIVIGIVSQGFWTLAKLGFYGFSILYLRKPNIQALCGVTPEPAPGE</sequence>
<evidence type="ECO:0000313" key="3">
    <source>
        <dbReference type="EMBL" id="QDU98427.1"/>
    </source>
</evidence>